<name>A0A4Q7LJZ6_9BURK</name>
<keyword evidence="5 6" id="KW-0472">Membrane</keyword>
<dbReference type="RefSeq" id="WP_130481799.1">
    <property type="nucleotide sequence ID" value="NZ_SGWV01000009.1"/>
</dbReference>
<evidence type="ECO:0000256" key="5">
    <source>
        <dbReference type="ARBA" id="ARBA00023136"/>
    </source>
</evidence>
<feature type="transmembrane region" description="Helical" evidence="6">
    <location>
        <begin position="202"/>
        <end position="219"/>
    </location>
</feature>
<feature type="transmembrane region" description="Helical" evidence="6">
    <location>
        <begin position="15"/>
        <end position="41"/>
    </location>
</feature>
<feature type="transmembrane region" description="Helical" evidence="6">
    <location>
        <begin position="53"/>
        <end position="75"/>
    </location>
</feature>
<keyword evidence="8" id="KW-1185">Reference proteome</keyword>
<feature type="transmembrane region" description="Helical" evidence="6">
    <location>
        <begin position="87"/>
        <end position="106"/>
    </location>
</feature>
<dbReference type="PANTHER" id="PTHR30086:SF20">
    <property type="entry name" value="ARGININE EXPORTER PROTEIN ARGO-RELATED"/>
    <property type="match status" value="1"/>
</dbReference>
<evidence type="ECO:0000256" key="3">
    <source>
        <dbReference type="ARBA" id="ARBA00022692"/>
    </source>
</evidence>
<comment type="subcellular location">
    <subcellularLocation>
        <location evidence="1">Cell membrane</location>
        <topology evidence="1">Multi-pass membrane protein</topology>
    </subcellularLocation>
</comment>
<evidence type="ECO:0000256" key="1">
    <source>
        <dbReference type="ARBA" id="ARBA00004651"/>
    </source>
</evidence>
<protein>
    <submittedName>
        <fullName evidence="7">Threonine/homoserine/homoserine lactone efflux protein</fullName>
    </submittedName>
</protein>
<dbReference type="InterPro" id="IPR001123">
    <property type="entry name" value="LeuE-type"/>
</dbReference>
<dbReference type="PANTHER" id="PTHR30086">
    <property type="entry name" value="ARGININE EXPORTER PROTEIN ARGO"/>
    <property type="match status" value="1"/>
</dbReference>
<evidence type="ECO:0000256" key="2">
    <source>
        <dbReference type="ARBA" id="ARBA00022475"/>
    </source>
</evidence>
<dbReference type="GO" id="GO:0015171">
    <property type="term" value="F:amino acid transmembrane transporter activity"/>
    <property type="evidence" value="ECO:0007669"/>
    <property type="project" value="TreeGrafter"/>
</dbReference>
<dbReference type="Proteomes" id="UP000293433">
    <property type="component" value="Unassembled WGS sequence"/>
</dbReference>
<accession>A0A4Q7LJZ6</accession>
<evidence type="ECO:0000313" key="8">
    <source>
        <dbReference type="Proteomes" id="UP000293433"/>
    </source>
</evidence>
<keyword evidence="2" id="KW-1003">Cell membrane</keyword>
<dbReference type="GO" id="GO:0005886">
    <property type="term" value="C:plasma membrane"/>
    <property type="evidence" value="ECO:0007669"/>
    <property type="project" value="UniProtKB-SubCell"/>
</dbReference>
<evidence type="ECO:0000313" key="7">
    <source>
        <dbReference type="EMBL" id="RZS54442.1"/>
    </source>
</evidence>
<comment type="caution">
    <text evidence="7">The sequence shown here is derived from an EMBL/GenBank/DDBJ whole genome shotgun (WGS) entry which is preliminary data.</text>
</comment>
<feature type="transmembrane region" description="Helical" evidence="6">
    <location>
        <begin position="162"/>
        <end position="182"/>
    </location>
</feature>
<keyword evidence="3 6" id="KW-0812">Transmembrane</keyword>
<dbReference type="AlphaFoldDB" id="A0A4Q7LJZ6"/>
<proteinExistence type="predicted"/>
<gene>
    <name evidence="7" type="ORF">EV685_1919</name>
</gene>
<dbReference type="Pfam" id="PF01810">
    <property type="entry name" value="LysE"/>
    <property type="match status" value="1"/>
</dbReference>
<reference evidence="7 8" key="1">
    <citation type="submission" date="2019-02" db="EMBL/GenBank/DDBJ databases">
        <title>Genomic Encyclopedia of Type Strains, Phase IV (KMG-IV): sequencing the most valuable type-strain genomes for metagenomic binning, comparative biology and taxonomic classification.</title>
        <authorList>
            <person name="Goeker M."/>
        </authorList>
    </citation>
    <scope>NUCLEOTIDE SEQUENCE [LARGE SCALE GENOMIC DNA]</scope>
    <source>
        <strain evidence="7 8">DSM 10617</strain>
    </source>
</reference>
<dbReference type="OrthoDB" id="5638726at2"/>
<evidence type="ECO:0000256" key="4">
    <source>
        <dbReference type="ARBA" id="ARBA00022989"/>
    </source>
</evidence>
<keyword evidence="4 6" id="KW-1133">Transmembrane helix</keyword>
<organism evidence="7 8">
    <name type="scientific">Sphaerotilus mobilis</name>
    <dbReference type="NCBI Taxonomy" id="47994"/>
    <lineage>
        <taxon>Bacteria</taxon>
        <taxon>Pseudomonadati</taxon>
        <taxon>Pseudomonadota</taxon>
        <taxon>Betaproteobacteria</taxon>
        <taxon>Burkholderiales</taxon>
        <taxon>Sphaerotilaceae</taxon>
        <taxon>Sphaerotilus</taxon>
    </lineage>
</organism>
<evidence type="ECO:0000256" key="6">
    <source>
        <dbReference type="SAM" id="Phobius"/>
    </source>
</evidence>
<sequence length="223" mass="23195">MPVPFDLLDAIPADALALFAQSFLIGLSMAAPVGPIGLLTIQRSLQLGPRAGLATGLGAAVADAAYGAIGAYGISGLVTWLGALRPVLVPVGGAVLLWLAWGIWRAPVAERAAALDLPAHRAGRIRLLAGCFAGTLLLTLSNPATILSFLAVFGALAGRHEVVSPGLMVVGVFAGSAAWWLLLSTTIGHWRERFDATWRRRVNRGSAALLVGLALWPWLAGGR</sequence>
<dbReference type="EMBL" id="SGWV01000009">
    <property type="protein sequence ID" value="RZS54442.1"/>
    <property type="molecule type" value="Genomic_DNA"/>
</dbReference>
<feature type="transmembrane region" description="Helical" evidence="6">
    <location>
        <begin position="127"/>
        <end position="156"/>
    </location>
</feature>